<evidence type="ECO:0000259" key="9">
    <source>
        <dbReference type="PROSITE" id="PS51194"/>
    </source>
</evidence>
<evidence type="ECO:0000259" key="8">
    <source>
        <dbReference type="PROSITE" id="PS51192"/>
    </source>
</evidence>
<evidence type="ECO:0000259" key="10">
    <source>
        <dbReference type="PROSITE" id="PS51195"/>
    </source>
</evidence>
<gene>
    <name evidence="11" type="ORF">FB561_1501</name>
</gene>
<keyword evidence="4" id="KW-0067">ATP-binding</keyword>
<comment type="similarity">
    <text evidence="5">Belongs to the DEAD box helicase family.</text>
</comment>
<evidence type="ECO:0000256" key="5">
    <source>
        <dbReference type="ARBA" id="ARBA00038437"/>
    </source>
</evidence>
<dbReference type="InterPro" id="IPR001650">
    <property type="entry name" value="Helicase_C-like"/>
</dbReference>
<dbReference type="SMART" id="SM00490">
    <property type="entry name" value="HELICc"/>
    <property type="match status" value="1"/>
</dbReference>
<evidence type="ECO:0000256" key="7">
    <source>
        <dbReference type="SAM" id="MobiDB-lite"/>
    </source>
</evidence>
<feature type="region of interest" description="Disordered" evidence="7">
    <location>
        <begin position="1"/>
        <end position="53"/>
    </location>
</feature>
<evidence type="ECO:0000256" key="1">
    <source>
        <dbReference type="ARBA" id="ARBA00022741"/>
    </source>
</evidence>
<feature type="region of interest" description="Disordered" evidence="7">
    <location>
        <begin position="448"/>
        <end position="562"/>
    </location>
</feature>
<dbReference type="CDD" id="cd00268">
    <property type="entry name" value="DEADc"/>
    <property type="match status" value="1"/>
</dbReference>
<evidence type="ECO:0000256" key="2">
    <source>
        <dbReference type="ARBA" id="ARBA00022801"/>
    </source>
</evidence>
<feature type="domain" description="Helicase C-terminal" evidence="9">
    <location>
        <begin position="283"/>
        <end position="441"/>
    </location>
</feature>
<protein>
    <submittedName>
        <fullName evidence="11">Superfamily II DNA/RNA helicase</fullName>
    </submittedName>
</protein>
<sequence>MAASRPTPTSEHQPSSRASRPRRRRRRTGAAGNQTQNQSKTQTQAPSRPEAESYEQIAVTPVPDDLTFADLGVPAALAGALAATGVTKPFPIQAATLPDSLAGKDVLGRGRTGSGKTYAFVLPVLARLAASQAKRRPNRPRALILAPTRELATQIQASITPLTDALDLRTMTIFGGVGHGPQITGLRRGVDIVVACPGRLEDHVNAGHAQLDAVEITVLDEADHMADLGFLPAVRRLLAATPEKAQRLLFSATLDAGVDVLVQRFMHNPVTHSVDSAQSPVAKMTHHVLHVKADTRLPVLVDLTAAPGRTLVFTRTKYGAKALTKKLIAQGVPAVELHGNLSQGARTRNLEAFSDGSANTLVATDIAARGIHVDDVTLVIHADPPIEHKAYLHRSGRTARAGAEGTVVTLMTDDQVRDVRDLTRKAGIAPTVTKLIPGDPLLTELAPGERTFVEPPAKTQPVRRAAGRTAEGTSERDRATDGESARGSAGSRGRRRRGRAGGNPRGANSRGTNARAGNPRGGASKSAAAPKSYTTTTPGATSRPAGAAAFSAGTRAGSRRSR</sequence>
<keyword evidence="1" id="KW-0547">Nucleotide-binding</keyword>
<evidence type="ECO:0000256" key="3">
    <source>
        <dbReference type="ARBA" id="ARBA00022806"/>
    </source>
</evidence>
<dbReference type="InterPro" id="IPR011545">
    <property type="entry name" value="DEAD/DEAH_box_helicase_dom"/>
</dbReference>
<dbReference type="AlphaFoldDB" id="A0A561BNF2"/>
<dbReference type="InterPro" id="IPR027417">
    <property type="entry name" value="P-loop_NTPase"/>
</dbReference>
<dbReference type="SMART" id="SM00487">
    <property type="entry name" value="DEXDc"/>
    <property type="match status" value="1"/>
</dbReference>
<feature type="compositionally biased region" description="Polar residues" evidence="7">
    <location>
        <begin position="1"/>
        <end position="13"/>
    </location>
</feature>
<keyword evidence="3 11" id="KW-0347">Helicase</keyword>
<organism evidence="11 12">
    <name type="scientific">Kribbella amoyensis</name>
    <dbReference type="NCBI Taxonomy" id="996641"/>
    <lineage>
        <taxon>Bacteria</taxon>
        <taxon>Bacillati</taxon>
        <taxon>Actinomycetota</taxon>
        <taxon>Actinomycetes</taxon>
        <taxon>Propionibacteriales</taxon>
        <taxon>Kribbellaceae</taxon>
        <taxon>Kribbella</taxon>
    </lineage>
</organism>
<dbReference type="InterPro" id="IPR050079">
    <property type="entry name" value="DEAD_box_RNA_helicase"/>
</dbReference>
<accession>A0A561BNF2</accession>
<dbReference type="GO" id="GO:0016787">
    <property type="term" value="F:hydrolase activity"/>
    <property type="evidence" value="ECO:0007669"/>
    <property type="project" value="UniProtKB-KW"/>
</dbReference>
<dbReference type="GO" id="GO:0003724">
    <property type="term" value="F:RNA helicase activity"/>
    <property type="evidence" value="ECO:0007669"/>
    <property type="project" value="InterPro"/>
</dbReference>
<dbReference type="PROSITE" id="PS51194">
    <property type="entry name" value="HELICASE_CTER"/>
    <property type="match status" value="1"/>
</dbReference>
<feature type="compositionally biased region" description="Basic and acidic residues" evidence="7">
    <location>
        <begin position="473"/>
        <end position="484"/>
    </location>
</feature>
<dbReference type="GO" id="GO:0003676">
    <property type="term" value="F:nucleic acid binding"/>
    <property type="evidence" value="ECO:0007669"/>
    <property type="project" value="InterPro"/>
</dbReference>
<keyword evidence="12" id="KW-1185">Reference proteome</keyword>
<dbReference type="GO" id="GO:0005524">
    <property type="term" value="F:ATP binding"/>
    <property type="evidence" value="ECO:0007669"/>
    <property type="project" value="UniProtKB-KW"/>
</dbReference>
<feature type="domain" description="Helicase ATP-binding" evidence="8">
    <location>
        <begin position="97"/>
        <end position="272"/>
    </location>
</feature>
<keyword evidence="2" id="KW-0378">Hydrolase</keyword>
<dbReference type="OrthoDB" id="9805696at2"/>
<dbReference type="PROSITE" id="PS51195">
    <property type="entry name" value="Q_MOTIF"/>
    <property type="match status" value="1"/>
</dbReference>
<reference evidence="11 12" key="1">
    <citation type="submission" date="2019-06" db="EMBL/GenBank/DDBJ databases">
        <title>Sequencing the genomes of 1000 actinobacteria strains.</title>
        <authorList>
            <person name="Klenk H.-P."/>
        </authorList>
    </citation>
    <scope>NUCLEOTIDE SEQUENCE [LARGE SCALE GENOMIC DNA]</scope>
    <source>
        <strain evidence="11 12">DSM 24683</strain>
    </source>
</reference>
<dbReference type="CDD" id="cd18787">
    <property type="entry name" value="SF2_C_DEAD"/>
    <property type="match status" value="1"/>
</dbReference>
<dbReference type="Pfam" id="PF00271">
    <property type="entry name" value="Helicase_C"/>
    <property type="match status" value="1"/>
</dbReference>
<dbReference type="InterPro" id="IPR014014">
    <property type="entry name" value="RNA_helicase_DEAD_Q_motif"/>
</dbReference>
<feature type="compositionally biased region" description="Low complexity" evidence="7">
    <location>
        <begin position="33"/>
        <end position="44"/>
    </location>
</feature>
<evidence type="ECO:0000313" key="12">
    <source>
        <dbReference type="Proteomes" id="UP000318380"/>
    </source>
</evidence>
<dbReference type="InterPro" id="IPR014001">
    <property type="entry name" value="Helicase_ATP-bd"/>
</dbReference>
<proteinExistence type="inferred from homology"/>
<evidence type="ECO:0000256" key="6">
    <source>
        <dbReference type="PROSITE-ProRule" id="PRU00552"/>
    </source>
</evidence>
<feature type="compositionally biased region" description="Low complexity" evidence="7">
    <location>
        <begin position="523"/>
        <end position="556"/>
    </location>
</feature>
<dbReference type="SUPFAM" id="SSF52540">
    <property type="entry name" value="P-loop containing nucleoside triphosphate hydrolases"/>
    <property type="match status" value="1"/>
</dbReference>
<dbReference type="GO" id="GO:0005829">
    <property type="term" value="C:cytosol"/>
    <property type="evidence" value="ECO:0007669"/>
    <property type="project" value="TreeGrafter"/>
</dbReference>
<feature type="domain" description="DEAD-box RNA helicase Q" evidence="10">
    <location>
        <begin position="66"/>
        <end position="94"/>
    </location>
</feature>
<dbReference type="PANTHER" id="PTHR47959:SF13">
    <property type="entry name" value="ATP-DEPENDENT RNA HELICASE RHLE"/>
    <property type="match status" value="1"/>
</dbReference>
<name>A0A561BNF2_9ACTN</name>
<dbReference type="Proteomes" id="UP000318380">
    <property type="component" value="Unassembled WGS sequence"/>
</dbReference>
<comment type="caution">
    <text evidence="11">The sequence shown here is derived from an EMBL/GenBank/DDBJ whole genome shotgun (WGS) entry which is preliminary data.</text>
</comment>
<evidence type="ECO:0000313" key="11">
    <source>
        <dbReference type="EMBL" id="TWD80426.1"/>
    </source>
</evidence>
<dbReference type="PANTHER" id="PTHR47959">
    <property type="entry name" value="ATP-DEPENDENT RNA HELICASE RHLE-RELATED"/>
    <property type="match status" value="1"/>
</dbReference>
<dbReference type="Gene3D" id="3.40.50.300">
    <property type="entry name" value="P-loop containing nucleotide triphosphate hydrolases"/>
    <property type="match status" value="2"/>
</dbReference>
<dbReference type="PROSITE" id="PS51192">
    <property type="entry name" value="HELICASE_ATP_BIND_1"/>
    <property type="match status" value="1"/>
</dbReference>
<evidence type="ECO:0000256" key="4">
    <source>
        <dbReference type="ARBA" id="ARBA00022840"/>
    </source>
</evidence>
<dbReference type="RefSeq" id="WP_145804384.1">
    <property type="nucleotide sequence ID" value="NZ_VIVK01000001.1"/>
</dbReference>
<dbReference type="Pfam" id="PF00270">
    <property type="entry name" value="DEAD"/>
    <property type="match status" value="1"/>
</dbReference>
<dbReference type="InterPro" id="IPR044742">
    <property type="entry name" value="DEAD/DEAH_RhlB"/>
</dbReference>
<feature type="compositionally biased region" description="Basic residues" evidence="7">
    <location>
        <begin position="19"/>
        <end position="28"/>
    </location>
</feature>
<feature type="short sequence motif" description="Q motif" evidence="6">
    <location>
        <begin position="66"/>
        <end position="94"/>
    </location>
</feature>
<dbReference type="EMBL" id="VIVK01000001">
    <property type="protein sequence ID" value="TWD80426.1"/>
    <property type="molecule type" value="Genomic_DNA"/>
</dbReference>